<feature type="compositionally biased region" description="Basic and acidic residues" evidence="2">
    <location>
        <begin position="440"/>
        <end position="449"/>
    </location>
</feature>
<dbReference type="InterPro" id="IPR005380">
    <property type="entry name" value="XS_domain"/>
</dbReference>
<evidence type="ECO:0000259" key="3">
    <source>
        <dbReference type="Pfam" id="PF03468"/>
    </source>
</evidence>
<evidence type="ECO:0000313" key="5">
    <source>
        <dbReference type="Proteomes" id="UP001206925"/>
    </source>
</evidence>
<gene>
    <name evidence="4" type="ORF">M8C21_005510</name>
</gene>
<feature type="compositionally biased region" description="Acidic residues" evidence="2">
    <location>
        <begin position="83"/>
        <end position="109"/>
    </location>
</feature>
<proteinExistence type="predicted"/>
<organism evidence="4 5">
    <name type="scientific">Ambrosia artemisiifolia</name>
    <name type="common">Common ragweed</name>
    <dbReference type="NCBI Taxonomy" id="4212"/>
    <lineage>
        <taxon>Eukaryota</taxon>
        <taxon>Viridiplantae</taxon>
        <taxon>Streptophyta</taxon>
        <taxon>Embryophyta</taxon>
        <taxon>Tracheophyta</taxon>
        <taxon>Spermatophyta</taxon>
        <taxon>Magnoliopsida</taxon>
        <taxon>eudicotyledons</taxon>
        <taxon>Gunneridae</taxon>
        <taxon>Pentapetalae</taxon>
        <taxon>asterids</taxon>
        <taxon>campanulids</taxon>
        <taxon>Asterales</taxon>
        <taxon>Asteraceae</taxon>
        <taxon>Asteroideae</taxon>
        <taxon>Heliantheae alliance</taxon>
        <taxon>Heliantheae</taxon>
        <taxon>Ambrosia</taxon>
    </lineage>
</organism>
<keyword evidence="5" id="KW-1185">Reference proteome</keyword>
<feature type="region of interest" description="Disordered" evidence="2">
    <location>
        <begin position="440"/>
        <end position="509"/>
    </location>
</feature>
<evidence type="ECO:0000313" key="4">
    <source>
        <dbReference type="EMBL" id="KAI7730624.1"/>
    </source>
</evidence>
<evidence type="ECO:0000256" key="1">
    <source>
        <dbReference type="SAM" id="Coils"/>
    </source>
</evidence>
<dbReference type="Gene3D" id="3.30.70.2890">
    <property type="entry name" value="XS domain"/>
    <property type="match status" value="1"/>
</dbReference>
<feature type="coiled-coil region" evidence="1">
    <location>
        <begin position="384"/>
        <end position="418"/>
    </location>
</feature>
<dbReference type="GO" id="GO:0031047">
    <property type="term" value="P:regulatory ncRNA-mediated gene silencing"/>
    <property type="evidence" value="ECO:0007669"/>
    <property type="project" value="InterPro"/>
</dbReference>
<comment type="caution">
    <text evidence="4">The sequence shown here is derived from an EMBL/GenBank/DDBJ whole genome shotgun (WGS) entry which is preliminary data.</text>
</comment>
<feature type="compositionally biased region" description="Basic and acidic residues" evidence="2">
    <location>
        <begin position="462"/>
        <end position="509"/>
    </location>
</feature>
<dbReference type="Proteomes" id="UP001206925">
    <property type="component" value="Unassembled WGS sequence"/>
</dbReference>
<dbReference type="PANTHER" id="PTHR46602:SF11">
    <property type="entry name" value="ZINC FINGER-XS DOMAIN PROTEIN-RELATED"/>
    <property type="match status" value="1"/>
</dbReference>
<keyword evidence="1" id="KW-0175">Coiled coil</keyword>
<dbReference type="InterPro" id="IPR044287">
    <property type="entry name" value="SGS3"/>
</dbReference>
<feature type="region of interest" description="Disordered" evidence="2">
    <location>
        <begin position="71"/>
        <end position="118"/>
    </location>
</feature>
<dbReference type="GO" id="GO:0051607">
    <property type="term" value="P:defense response to virus"/>
    <property type="evidence" value="ECO:0007669"/>
    <property type="project" value="InterPro"/>
</dbReference>
<evidence type="ECO:0000256" key="2">
    <source>
        <dbReference type="SAM" id="MobiDB-lite"/>
    </source>
</evidence>
<feature type="domain" description="XS" evidence="3">
    <location>
        <begin position="219"/>
        <end position="332"/>
    </location>
</feature>
<accession>A0AAD5BY68</accession>
<reference evidence="4" key="1">
    <citation type="submission" date="2022-06" db="EMBL/GenBank/DDBJ databases">
        <title>Uncovering the hologenomic basis of an extraordinary plant invasion.</title>
        <authorList>
            <person name="Bieker V.C."/>
            <person name="Martin M.D."/>
            <person name="Gilbert T."/>
            <person name="Hodgins K."/>
            <person name="Battlay P."/>
            <person name="Petersen B."/>
            <person name="Wilson J."/>
        </authorList>
    </citation>
    <scope>NUCLEOTIDE SEQUENCE</scope>
    <source>
        <strain evidence="4">AA19_3_7</strain>
        <tissue evidence="4">Leaf</tissue>
    </source>
</reference>
<name>A0AAD5BY68_AMBAR</name>
<protein>
    <recommendedName>
        <fullName evidence="3">XS domain-containing protein</fullName>
    </recommendedName>
</protein>
<dbReference type="AlphaFoldDB" id="A0AAD5BY68"/>
<dbReference type="EMBL" id="JAMZMK010010698">
    <property type="protein sequence ID" value="KAI7730624.1"/>
    <property type="molecule type" value="Genomic_DNA"/>
</dbReference>
<sequence length="509" mass="58869">MVLFTHTIPHPFLRRANRRRFQMTSGIDVDQLHQDLIDMSLHSGQKNGWEVKGYITGDGSRRDWATWGQSAAKKNGGVGDNLGEVDDENGDEAADGSEDELVSDDYDSDDSQKSHDSRKKNPWLAEFFGTLDDLTADQINEPARQWHCPACRNGPGSIYWYRGMKSFLTHVKTKGTRRPKLHRDFSELLDEELCRRGAVVVPAGEAYGRWKGLDKEFEDREIVWPPMVIVMNTQLEQDENGKWAGIGTQELIEYFDSYEAMRARNSFGPEGHTGMSVLIFDTSTVGYLNAERLSNHFSRQGLDKNAWNHNPNLFSPDGKRQLYGFMATKQDLDILNQHSPGKLKLKFELASYQEKVVDQLKNMSEDSQELIWYKKKIAKQERSLKAVEEAFWLVSQKLRKLEEENKIVRQRSQEYHEQSKEEMDSQEKFFKDQLKVIQDARDSHKKQSEKSCAVADARQRKKVEEHTLKPQTKGMEEERERMKTLHEKELAEMKNKHETDDSEVETSKS</sequence>
<dbReference type="InterPro" id="IPR038588">
    <property type="entry name" value="XS_domain_sf"/>
</dbReference>
<dbReference type="Pfam" id="PF03468">
    <property type="entry name" value="XS"/>
    <property type="match status" value="1"/>
</dbReference>
<dbReference type="PANTHER" id="PTHR46602">
    <property type="entry name" value="PROTEIN SUPPRESSOR OF GENE SILENCING 3"/>
    <property type="match status" value="1"/>
</dbReference>